<sequence length="164" mass="17097">MAPSEQDHDARPVLVAGVLLRGHEIFRTPLVQTWAAVFVSIVLQALPFLTLGVALSAVIAVYVSCDVLTKVLPSRPVLAVPAAAVAGVVLPRLRVRVGAGAGGGSVAAQGQDRLDQDARALARPRVPQPGAARLPARGRVPAHFVHLDDAIATLRETGADMSDK</sequence>
<evidence type="ECO:0000256" key="1">
    <source>
        <dbReference type="ARBA" id="ARBA00004651"/>
    </source>
</evidence>
<evidence type="ECO:0000313" key="8">
    <source>
        <dbReference type="EMBL" id="MFC3894969.1"/>
    </source>
</evidence>
<dbReference type="InterPro" id="IPR005524">
    <property type="entry name" value="DUF318"/>
</dbReference>
<dbReference type="Pfam" id="PF03773">
    <property type="entry name" value="ArsP_1"/>
    <property type="match status" value="1"/>
</dbReference>
<feature type="transmembrane region" description="Helical" evidence="7">
    <location>
        <begin position="34"/>
        <end position="65"/>
    </location>
</feature>
<accession>A0ABV8BZ66</accession>
<evidence type="ECO:0000256" key="5">
    <source>
        <dbReference type="ARBA" id="ARBA00022989"/>
    </source>
</evidence>
<evidence type="ECO:0000256" key="4">
    <source>
        <dbReference type="ARBA" id="ARBA00022692"/>
    </source>
</evidence>
<comment type="subcellular location">
    <subcellularLocation>
        <location evidence="1">Cell membrane</location>
        <topology evidence="1">Multi-pass membrane protein</topology>
    </subcellularLocation>
</comment>
<evidence type="ECO:0000313" key="9">
    <source>
        <dbReference type="Proteomes" id="UP001595690"/>
    </source>
</evidence>
<dbReference type="EMBL" id="JBHRZI010000021">
    <property type="protein sequence ID" value="MFC3894969.1"/>
    <property type="molecule type" value="Genomic_DNA"/>
</dbReference>
<keyword evidence="4 7" id="KW-0812">Transmembrane</keyword>
<keyword evidence="6 7" id="KW-0472">Membrane</keyword>
<dbReference type="RefSeq" id="WP_382376516.1">
    <property type="nucleotide sequence ID" value="NZ_JBHRZI010000021.1"/>
</dbReference>
<reference evidence="9" key="1">
    <citation type="journal article" date="2019" name="Int. J. Syst. Evol. Microbiol.">
        <title>The Global Catalogue of Microorganisms (GCM) 10K type strain sequencing project: providing services to taxonomists for standard genome sequencing and annotation.</title>
        <authorList>
            <consortium name="The Broad Institute Genomics Platform"/>
            <consortium name="The Broad Institute Genome Sequencing Center for Infectious Disease"/>
            <person name="Wu L."/>
            <person name="Ma J."/>
        </authorList>
    </citation>
    <scope>NUCLEOTIDE SEQUENCE [LARGE SCALE GENOMIC DNA]</scope>
    <source>
        <strain evidence="9">CGMCC 4.7405</strain>
    </source>
</reference>
<evidence type="ECO:0000256" key="2">
    <source>
        <dbReference type="ARBA" id="ARBA00006386"/>
    </source>
</evidence>
<name>A0ABV8BZ66_9PSEU</name>
<gene>
    <name evidence="8" type="ORF">ACFOWZ_26100</name>
</gene>
<keyword evidence="9" id="KW-1185">Reference proteome</keyword>
<evidence type="ECO:0000256" key="6">
    <source>
        <dbReference type="ARBA" id="ARBA00023136"/>
    </source>
</evidence>
<protein>
    <submittedName>
        <fullName evidence="8">Permease</fullName>
    </submittedName>
</protein>
<keyword evidence="5 7" id="KW-1133">Transmembrane helix</keyword>
<proteinExistence type="inferred from homology"/>
<comment type="caution">
    <text evidence="8">The sequence shown here is derived from an EMBL/GenBank/DDBJ whole genome shotgun (WGS) entry which is preliminary data.</text>
</comment>
<keyword evidence="3" id="KW-1003">Cell membrane</keyword>
<evidence type="ECO:0000256" key="7">
    <source>
        <dbReference type="SAM" id="Phobius"/>
    </source>
</evidence>
<organism evidence="8 9">
    <name type="scientific">Lentzea rhizosphaerae</name>
    <dbReference type="NCBI Taxonomy" id="2041025"/>
    <lineage>
        <taxon>Bacteria</taxon>
        <taxon>Bacillati</taxon>
        <taxon>Actinomycetota</taxon>
        <taxon>Actinomycetes</taxon>
        <taxon>Pseudonocardiales</taxon>
        <taxon>Pseudonocardiaceae</taxon>
        <taxon>Lentzea</taxon>
    </lineage>
</organism>
<evidence type="ECO:0000256" key="3">
    <source>
        <dbReference type="ARBA" id="ARBA00022475"/>
    </source>
</evidence>
<dbReference type="Proteomes" id="UP001595690">
    <property type="component" value="Unassembled WGS sequence"/>
</dbReference>
<comment type="similarity">
    <text evidence="2">Belongs to the UPF0718 family.</text>
</comment>